<dbReference type="Proteomes" id="UP000593568">
    <property type="component" value="Unassembled WGS sequence"/>
</dbReference>
<gene>
    <name evidence="1" type="ORF">Gotri_005801</name>
</gene>
<accession>A0A7J9EXQ9</accession>
<proteinExistence type="predicted"/>
<comment type="caution">
    <text evidence="1">The sequence shown here is derived from an EMBL/GenBank/DDBJ whole genome shotgun (WGS) entry which is preliminary data.</text>
</comment>
<evidence type="ECO:0000313" key="2">
    <source>
        <dbReference type="Proteomes" id="UP000593568"/>
    </source>
</evidence>
<name>A0A7J9EXQ9_9ROSI</name>
<reference evidence="1 2" key="1">
    <citation type="journal article" date="2019" name="Genome Biol. Evol.">
        <title>Insights into the evolution of the New World diploid cottons (Gossypium, subgenus Houzingenia) based on genome sequencing.</title>
        <authorList>
            <person name="Grover C.E."/>
            <person name="Arick M.A. 2nd"/>
            <person name="Thrash A."/>
            <person name="Conover J.L."/>
            <person name="Sanders W.S."/>
            <person name="Peterson D.G."/>
            <person name="Frelichowski J.E."/>
            <person name="Scheffler J.A."/>
            <person name="Scheffler B.E."/>
            <person name="Wendel J.F."/>
        </authorList>
    </citation>
    <scope>NUCLEOTIDE SEQUENCE [LARGE SCALE GENOMIC DNA]</scope>
    <source>
        <strain evidence="1">8</strain>
        <tissue evidence="1">Leaf</tissue>
    </source>
</reference>
<protein>
    <recommendedName>
        <fullName evidence="3">CCHC-type domain-containing protein</fullName>
    </recommendedName>
</protein>
<organism evidence="1 2">
    <name type="scientific">Gossypium trilobum</name>
    <dbReference type="NCBI Taxonomy" id="34281"/>
    <lineage>
        <taxon>Eukaryota</taxon>
        <taxon>Viridiplantae</taxon>
        <taxon>Streptophyta</taxon>
        <taxon>Embryophyta</taxon>
        <taxon>Tracheophyta</taxon>
        <taxon>Spermatophyta</taxon>
        <taxon>Magnoliopsida</taxon>
        <taxon>eudicotyledons</taxon>
        <taxon>Gunneridae</taxon>
        <taxon>Pentapetalae</taxon>
        <taxon>rosids</taxon>
        <taxon>malvids</taxon>
        <taxon>Malvales</taxon>
        <taxon>Malvaceae</taxon>
        <taxon>Malvoideae</taxon>
        <taxon>Gossypium</taxon>
    </lineage>
</organism>
<evidence type="ECO:0000313" key="1">
    <source>
        <dbReference type="EMBL" id="MBA0777833.1"/>
    </source>
</evidence>
<dbReference type="EMBL" id="JABEZW010000010">
    <property type="protein sequence ID" value="MBA0777833.1"/>
    <property type="molecule type" value="Genomic_DNA"/>
</dbReference>
<sequence length="122" mass="13778">MKKLSSVLGKSMSNSEVPSALERLILLISSELERTIKKIKNKDYLDLESKDIEVGRIVKIDYNTIGGRKGKFTRMAIFVYLNKPLVPCSDIDGFTQKIEYEGLLQICYGCRSCGHVQEVCVE</sequence>
<evidence type="ECO:0008006" key="3">
    <source>
        <dbReference type="Google" id="ProtNLM"/>
    </source>
</evidence>
<dbReference type="AlphaFoldDB" id="A0A7J9EXQ9"/>
<keyword evidence="2" id="KW-1185">Reference proteome</keyword>